<comment type="subcellular location">
    <subcellularLocation>
        <location evidence="1">Membrane</location>
    </subcellularLocation>
</comment>
<evidence type="ECO:0000259" key="3">
    <source>
        <dbReference type="PROSITE" id="PS51778"/>
    </source>
</evidence>
<dbReference type="GO" id="GO:0032934">
    <property type="term" value="F:sterol binding"/>
    <property type="evidence" value="ECO:0007669"/>
    <property type="project" value="TreeGrafter"/>
</dbReference>
<dbReference type="Proteomes" id="UP000681720">
    <property type="component" value="Unassembled WGS sequence"/>
</dbReference>
<dbReference type="GO" id="GO:0005789">
    <property type="term" value="C:endoplasmic reticulum membrane"/>
    <property type="evidence" value="ECO:0007669"/>
    <property type="project" value="TreeGrafter"/>
</dbReference>
<organism evidence="4 5">
    <name type="scientific">Rotaria magnacalcarata</name>
    <dbReference type="NCBI Taxonomy" id="392030"/>
    <lineage>
        <taxon>Eukaryota</taxon>
        <taxon>Metazoa</taxon>
        <taxon>Spiralia</taxon>
        <taxon>Gnathifera</taxon>
        <taxon>Rotifera</taxon>
        <taxon>Eurotatoria</taxon>
        <taxon>Bdelloidea</taxon>
        <taxon>Philodinida</taxon>
        <taxon>Philodinidae</taxon>
        <taxon>Rotaria</taxon>
    </lineage>
</organism>
<dbReference type="PROSITE" id="PS51778">
    <property type="entry name" value="VAST"/>
    <property type="match status" value="1"/>
</dbReference>
<dbReference type="Pfam" id="PF16016">
    <property type="entry name" value="VASt"/>
    <property type="match status" value="1"/>
</dbReference>
<keyword evidence="2" id="KW-0472">Membrane</keyword>
<dbReference type="PANTHER" id="PTHR23319">
    <property type="entry name" value="GRAM DOMAIN CONTAINING 1B, ISOFORM E"/>
    <property type="match status" value="1"/>
</dbReference>
<dbReference type="EMBL" id="CAJOBJ010340876">
    <property type="protein sequence ID" value="CAF5194881.1"/>
    <property type="molecule type" value="Genomic_DNA"/>
</dbReference>
<evidence type="ECO:0000256" key="2">
    <source>
        <dbReference type="ARBA" id="ARBA00023136"/>
    </source>
</evidence>
<evidence type="ECO:0000256" key="1">
    <source>
        <dbReference type="ARBA" id="ARBA00004370"/>
    </source>
</evidence>
<name>A0A8S3I656_9BILA</name>
<sequence>YAIGEWLVNRETGKRQRQVTYRAITQSILGTNTLFCTEKQTIEFEMSHSVYVVRTNVYNEGMKYTDAFFVATQFCLFQSDAEHCALRITAQIKYVKNVNAIARTFIEKNANGSIESGVHNL</sequence>
<feature type="non-terminal residue" evidence="4">
    <location>
        <position position="1"/>
    </location>
</feature>
<gene>
    <name evidence="4" type="ORF">GIL414_LOCUS74454</name>
</gene>
<dbReference type="AlphaFoldDB" id="A0A8S3I656"/>
<evidence type="ECO:0000313" key="4">
    <source>
        <dbReference type="EMBL" id="CAF5194881.1"/>
    </source>
</evidence>
<dbReference type="GO" id="GO:0120015">
    <property type="term" value="F:sterol transfer activity"/>
    <property type="evidence" value="ECO:0007669"/>
    <property type="project" value="TreeGrafter"/>
</dbReference>
<dbReference type="GO" id="GO:0032366">
    <property type="term" value="P:intracellular sterol transport"/>
    <property type="evidence" value="ECO:0007669"/>
    <property type="project" value="TreeGrafter"/>
</dbReference>
<dbReference type="GO" id="GO:0140268">
    <property type="term" value="C:endoplasmic reticulum-plasma membrane contact site"/>
    <property type="evidence" value="ECO:0007669"/>
    <property type="project" value="TreeGrafter"/>
</dbReference>
<feature type="non-terminal residue" evidence="4">
    <location>
        <position position="121"/>
    </location>
</feature>
<dbReference type="InterPro" id="IPR031968">
    <property type="entry name" value="VASt"/>
</dbReference>
<evidence type="ECO:0000313" key="5">
    <source>
        <dbReference type="Proteomes" id="UP000681720"/>
    </source>
</evidence>
<dbReference type="GO" id="GO:0005886">
    <property type="term" value="C:plasma membrane"/>
    <property type="evidence" value="ECO:0007669"/>
    <property type="project" value="TreeGrafter"/>
</dbReference>
<dbReference type="InterPro" id="IPR051482">
    <property type="entry name" value="Cholesterol_transport"/>
</dbReference>
<protein>
    <recommendedName>
        <fullName evidence="3">VASt domain-containing protein</fullName>
    </recommendedName>
</protein>
<feature type="domain" description="VASt" evidence="3">
    <location>
        <begin position="1"/>
        <end position="118"/>
    </location>
</feature>
<dbReference type="PANTHER" id="PTHR23319:SF4">
    <property type="entry name" value="GRAM DOMAIN CONTAINING 1B, ISOFORM E"/>
    <property type="match status" value="1"/>
</dbReference>
<reference evidence="4" key="1">
    <citation type="submission" date="2021-02" db="EMBL/GenBank/DDBJ databases">
        <authorList>
            <person name="Nowell W R."/>
        </authorList>
    </citation>
    <scope>NUCLEOTIDE SEQUENCE</scope>
</reference>
<comment type="caution">
    <text evidence="4">The sequence shown here is derived from an EMBL/GenBank/DDBJ whole genome shotgun (WGS) entry which is preliminary data.</text>
</comment>
<proteinExistence type="predicted"/>
<accession>A0A8S3I656</accession>